<name>A0ABW5YDJ9_9SPHI</name>
<sequence length="209" mass="24228">MKRCIFFLVLVCSFAQLLKAQNPDPLYVIDAYRKGFMLKNKDSVYYQQMFFKVFPSDFKTFSKYYGWDYQLNKGRPLTSTPSNYFKRVFNSKAYSRAEVIKKIIGISVNARRFNSASVSDGNGPAVGQFQEDSFKFALAHIDEFLKALQTRNQAEIVSVWAFYMDYPNGKYRKGDYEKVCNLIAPHSQAMIGLVTQGYKRDVAKWSKKH</sequence>
<evidence type="ECO:0000313" key="2">
    <source>
        <dbReference type="EMBL" id="MFD2873428.1"/>
    </source>
</evidence>
<feature type="chain" id="PRO_5047070227" evidence="1">
    <location>
        <begin position="21"/>
        <end position="209"/>
    </location>
</feature>
<dbReference type="EMBL" id="JBHUPD010000002">
    <property type="protein sequence ID" value="MFD2873428.1"/>
    <property type="molecule type" value="Genomic_DNA"/>
</dbReference>
<gene>
    <name evidence="2" type="ORF">ACFS5N_13165</name>
</gene>
<proteinExistence type="predicted"/>
<organism evidence="2 3">
    <name type="scientific">Mucilaginibacter ximonensis</name>
    <dbReference type="NCBI Taxonomy" id="538021"/>
    <lineage>
        <taxon>Bacteria</taxon>
        <taxon>Pseudomonadati</taxon>
        <taxon>Bacteroidota</taxon>
        <taxon>Sphingobacteriia</taxon>
        <taxon>Sphingobacteriales</taxon>
        <taxon>Sphingobacteriaceae</taxon>
        <taxon>Mucilaginibacter</taxon>
    </lineage>
</organism>
<reference evidence="3" key="1">
    <citation type="journal article" date="2019" name="Int. J. Syst. Evol. Microbiol.">
        <title>The Global Catalogue of Microorganisms (GCM) 10K type strain sequencing project: providing services to taxonomists for standard genome sequencing and annotation.</title>
        <authorList>
            <consortium name="The Broad Institute Genomics Platform"/>
            <consortium name="The Broad Institute Genome Sequencing Center for Infectious Disease"/>
            <person name="Wu L."/>
            <person name="Ma J."/>
        </authorList>
    </citation>
    <scope>NUCLEOTIDE SEQUENCE [LARGE SCALE GENOMIC DNA]</scope>
    <source>
        <strain evidence="3">KCTC 22437</strain>
    </source>
</reference>
<keyword evidence="3" id="KW-1185">Reference proteome</keyword>
<accession>A0ABW5YDJ9</accession>
<evidence type="ECO:0000313" key="3">
    <source>
        <dbReference type="Proteomes" id="UP001597557"/>
    </source>
</evidence>
<feature type="signal peptide" evidence="1">
    <location>
        <begin position="1"/>
        <end position="20"/>
    </location>
</feature>
<evidence type="ECO:0000256" key="1">
    <source>
        <dbReference type="SAM" id="SignalP"/>
    </source>
</evidence>
<dbReference type="RefSeq" id="WP_377186153.1">
    <property type="nucleotide sequence ID" value="NZ_JBHUPD010000002.1"/>
</dbReference>
<comment type="caution">
    <text evidence="2">The sequence shown here is derived from an EMBL/GenBank/DDBJ whole genome shotgun (WGS) entry which is preliminary data.</text>
</comment>
<keyword evidence="1" id="KW-0732">Signal</keyword>
<protein>
    <submittedName>
        <fullName evidence="2">Uncharacterized protein</fullName>
    </submittedName>
</protein>
<dbReference type="Proteomes" id="UP001597557">
    <property type="component" value="Unassembled WGS sequence"/>
</dbReference>